<name>A0ABM9F8E3_9ENTR</name>
<dbReference type="SUPFAM" id="SSF56281">
    <property type="entry name" value="Metallo-hydrolase/oxidoreductase"/>
    <property type="match status" value="1"/>
</dbReference>
<dbReference type="Proteomes" id="UP001152651">
    <property type="component" value="Unassembled WGS sequence"/>
</dbReference>
<evidence type="ECO:0000313" key="3">
    <source>
        <dbReference type="Proteomes" id="UP001152651"/>
    </source>
</evidence>
<dbReference type="PANTHER" id="PTHR36839:SF1">
    <property type="entry name" value="METALLO-BETA-LACTAMASE FAMILY PROTEIN (AFU_ORTHOLOGUE AFUA_5G12770)"/>
    <property type="match status" value="1"/>
</dbReference>
<gene>
    <name evidence="2" type="ORF">FBBNIHIM_09770</name>
</gene>
<protein>
    <submittedName>
        <fullName evidence="2">MBL fold metallo-hydrolase</fullName>
    </submittedName>
</protein>
<evidence type="ECO:0000313" key="2">
    <source>
        <dbReference type="EMBL" id="CAH6637101.1"/>
    </source>
</evidence>
<sequence>MVNILCKACGTSYSVKCGPPERCTICEDERQFVPVSGQEWISPETLHANHSNQWQQLSPTLLTLESVPAFAIGQRAFLVMTPAGNILWDCIANLDDATRTLISALGGLKSVAISHPHYYSTMQDWAEAFDAPIYLHADDRQWIVRDSPHIQLWQGDTYRLDEEIQLIRLGGHFSGGTVLHCAKGKGVLLSGDIIQVAPGGDSVSFMWSYPNMLPLSAATVSDIAQRLQHIEFDIIHGAFSGRDVYGDGAMIVQRSATKYVECLR</sequence>
<comment type="caution">
    <text evidence="2">The sequence shown here is derived from an EMBL/GenBank/DDBJ whole genome shotgun (WGS) entry which is preliminary data.</text>
</comment>
<keyword evidence="3" id="KW-1185">Reference proteome</keyword>
<reference evidence="2" key="1">
    <citation type="submission" date="2022-05" db="EMBL/GenBank/DDBJ databases">
        <authorList>
            <person name="Blom J."/>
        </authorList>
    </citation>
    <scope>NUCLEOTIDE SEQUENCE</scope>
    <source>
        <strain evidence="2">Type strain: CPO20170097</strain>
    </source>
</reference>
<dbReference type="EMBL" id="CALSBS010000006">
    <property type="protein sequence ID" value="CAH6637101.1"/>
    <property type="molecule type" value="Genomic_DNA"/>
</dbReference>
<evidence type="ECO:0000259" key="1">
    <source>
        <dbReference type="SMART" id="SM00849"/>
    </source>
</evidence>
<dbReference type="Gene3D" id="3.60.15.10">
    <property type="entry name" value="Ribonuclease Z/Hydroxyacylglutathione hydrolase-like"/>
    <property type="match status" value="1"/>
</dbReference>
<proteinExistence type="predicted"/>
<dbReference type="InterPro" id="IPR036866">
    <property type="entry name" value="RibonucZ/Hydroxyglut_hydro"/>
</dbReference>
<organism evidence="2 3">
    <name type="scientific">Pseudocitrobacter vendiensis</name>
    <dbReference type="NCBI Taxonomy" id="2488306"/>
    <lineage>
        <taxon>Bacteria</taxon>
        <taxon>Pseudomonadati</taxon>
        <taxon>Pseudomonadota</taxon>
        <taxon>Gammaproteobacteria</taxon>
        <taxon>Enterobacterales</taxon>
        <taxon>Enterobacteriaceae</taxon>
        <taxon>Pseudocitrobacter</taxon>
    </lineage>
</organism>
<dbReference type="SMART" id="SM00849">
    <property type="entry name" value="Lactamase_B"/>
    <property type="match status" value="1"/>
</dbReference>
<accession>A0ABM9F8E3</accession>
<dbReference type="InterPro" id="IPR001279">
    <property type="entry name" value="Metallo-B-lactamas"/>
</dbReference>
<dbReference type="PANTHER" id="PTHR36839">
    <property type="entry name" value="METALLO-BETA-LACTAMASE FAMILY PROTEIN (AFU_ORTHOLOGUE AFUA_5G12770)"/>
    <property type="match status" value="1"/>
</dbReference>
<feature type="domain" description="Metallo-beta-lactamase" evidence="1">
    <location>
        <begin position="73"/>
        <end position="229"/>
    </location>
</feature>